<dbReference type="EMBL" id="AYYI01000015">
    <property type="protein sequence ID" value="KRM99385.1"/>
    <property type="molecule type" value="Genomic_DNA"/>
</dbReference>
<dbReference type="PATRIC" id="fig|1423796.3.peg.362"/>
<reference evidence="1 2" key="1">
    <citation type="journal article" date="2015" name="Genome Announc.">
        <title>Expanding the biotechnology potential of lactobacilli through comparative genomics of 213 strains and associated genera.</title>
        <authorList>
            <person name="Sun Z."/>
            <person name="Harris H.M."/>
            <person name="McCann A."/>
            <person name="Guo C."/>
            <person name="Argimon S."/>
            <person name="Zhang W."/>
            <person name="Yang X."/>
            <person name="Jeffery I.B."/>
            <person name="Cooney J.C."/>
            <person name="Kagawa T.F."/>
            <person name="Liu W."/>
            <person name="Song Y."/>
            <person name="Salvetti E."/>
            <person name="Wrobel A."/>
            <person name="Rasinkangas P."/>
            <person name="Parkhill J."/>
            <person name="Rea M.C."/>
            <person name="O'Sullivan O."/>
            <person name="Ritari J."/>
            <person name="Douillard F.P."/>
            <person name="Paul Ross R."/>
            <person name="Yang R."/>
            <person name="Briner A.E."/>
            <person name="Felis G.E."/>
            <person name="de Vos W.M."/>
            <person name="Barrangou R."/>
            <person name="Klaenhammer T.R."/>
            <person name="Caufield P.W."/>
            <person name="Cui Y."/>
            <person name="Zhang H."/>
            <person name="O'Toole P.W."/>
        </authorList>
    </citation>
    <scope>NUCLEOTIDE SEQUENCE [LARGE SCALE GENOMIC DNA]</scope>
    <source>
        <strain evidence="1 2">DSM 20253</strain>
    </source>
</reference>
<name>A0A0R2DFV8_9LACO</name>
<protein>
    <submittedName>
        <fullName evidence="1">Uncharacterized protein</fullName>
    </submittedName>
</protein>
<dbReference type="AlphaFoldDB" id="A0A0R2DFV8"/>
<dbReference type="STRING" id="1423796.FC24_GL000351"/>
<accession>A0A0R2DFV8</accession>
<dbReference type="Proteomes" id="UP000051638">
    <property type="component" value="Unassembled WGS sequence"/>
</dbReference>
<sequence length="53" mass="6182">MLEEHKKTYPTFLSTKVNWIKQYVGNLEHLLDIDFNKAEINVVRSENGNGSFI</sequence>
<evidence type="ECO:0000313" key="1">
    <source>
        <dbReference type="EMBL" id="KRM99385.1"/>
    </source>
</evidence>
<proteinExistence type="predicted"/>
<organism evidence="1 2">
    <name type="scientific">Loigolactobacillus rennini DSM 20253</name>
    <dbReference type="NCBI Taxonomy" id="1423796"/>
    <lineage>
        <taxon>Bacteria</taxon>
        <taxon>Bacillati</taxon>
        <taxon>Bacillota</taxon>
        <taxon>Bacilli</taxon>
        <taxon>Lactobacillales</taxon>
        <taxon>Lactobacillaceae</taxon>
        <taxon>Loigolactobacillus</taxon>
    </lineage>
</organism>
<comment type="caution">
    <text evidence="1">The sequence shown here is derived from an EMBL/GenBank/DDBJ whole genome shotgun (WGS) entry which is preliminary data.</text>
</comment>
<keyword evidence="2" id="KW-1185">Reference proteome</keyword>
<evidence type="ECO:0000313" key="2">
    <source>
        <dbReference type="Proteomes" id="UP000051638"/>
    </source>
</evidence>
<gene>
    <name evidence="1" type="ORF">FC24_GL000351</name>
</gene>